<dbReference type="Pfam" id="PF26305">
    <property type="entry name" value="CD_NTase_C"/>
    <property type="match status" value="1"/>
</dbReference>
<feature type="domain" description="cGAS/DncV-like nucleotidyltransferase C-terminal helical" evidence="5">
    <location>
        <begin position="207"/>
        <end position="322"/>
    </location>
</feature>
<evidence type="ECO:0000313" key="7">
    <source>
        <dbReference type="Proteomes" id="UP000559626"/>
    </source>
</evidence>
<evidence type="ECO:0000313" key="6">
    <source>
        <dbReference type="EMBL" id="NML67962.1"/>
    </source>
</evidence>
<name>A0A7Y0FPE0_9BACT</name>
<reference evidence="6 7" key="1">
    <citation type="submission" date="2020-04" db="EMBL/GenBank/DDBJ databases">
        <title>Hymenobacter polaris sp. nov., isolated from Arctic soil.</title>
        <authorList>
            <person name="Dahal R.H."/>
        </authorList>
    </citation>
    <scope>NUCLEOTIDE SEQUENCE [LARGE SCALE GENOMIC DNA]</scope>
    <source>
        <strain evidence="6 7">RP-2-7</strain>
    </source>
</reference>
<evidence type="ECO:0000256" key="2">
    <source>
        <dbReference type="ARBA" id="ARBA00022695"/>
    </source>
</evidence>
<keyword evidence="7" id="KW-1185">Reference proteome</keyword>
<evidence type="ECO:0000259" key="5">
    <source>
        <dbReference type="Pfam" id="PF26305"/>
    </source>
</evidence>
<accession>A0A7Y0FPE0</accession>
<dbReference type="Proteomes" id="UP000559626">
    <property type="component" value="Unassembled WGS sequence"/>
</dbReference>
<comment type="caution">
    <text evidence="6">The sequence shown here is derived from an EMBL/GenBank/DDBJ whole genome shotgun (WGS) entry which is preliminary data.</text>
</comment>
<keyword evidence="4" id="KW-0051">Antiviral defense</keyword>
<dbReference type="AlphaFoldDB" id="A0A7Y0FPE0"/>
<dbReference type="InterPro" id="IPR058909">
    <property type="entry name" value="CD_NTase_C"/>
</dbReference>
<keyword evidence="2" id="KW-0548">Nucleotidyltransferase</keyword>
<keyword evidence="1" id="KW-0808">Transferase</keyword>
<sequence>MAKRKDYQLRLQNLRNRRYDVALSKAIVSESFSREARASVKYVYETMESIAASYTAKTYDEAKRVQAQIDTLPMSFQFDYQGSVPLNTHIRLHSDLDILVVRTVANLKEGFTSDQLLAANNLLKDARTSVEAKLRSAYPAAKVDASGCKCLNITGGSLSRCFDVIMCSWYDNATYTRSGLKQDRQIWLHNNCKFGQFDNPFSHMHQVNLKDTRVGGGYKRIIRLLKTLRSDATPQIKLSSFLITSVMYHMADAEYSQTNYSVAAARRMSMLVNTRNHLDKLVTNELYRRSLSSPNNSEKLFDTNDAAHVVELRKLRQELDDILMDLAEEIESTSYFQKSFSSPAEAFSALNRASVIYG</sequence>
<dbReference type="RefSeq" id="WP_169533665.1">
    <property type="nucleotide sequence ID" value="NZ_JABBGH010000004.1"/>
</dbReference>
<keyword evidence="3" id="KW-0547">Nucleotide-binding</keyword>
<evidence type="ECO:0000256" key="3">
    <source>
        <dbReference type="ARBA" id="ARBA00022741"/>
    </source>
</evidence>
<protein>
    <recommendedName>
        <fullName evidence="5">cGAS/DncV-like nucleotidyltransferase C-terminal helical domain-containing protein</fullName>
    </recommendedName>
</protein>
<organism evidence="6 7">
    <name type="scientific">Hymenobacter polaris</name>
    <dbReference type="NCBI Taxonomy" id="2682546"/>
    <lineage>
        <taxon>Bacteria</taxon>
        <taxon>Pseudomonadati</taxon>
        <taxon>Bacteroidota</taxon>
        <taxon>Cytophagia</taxon>
        <taxon>Cytophagales</taxon>
        <taxon>Hymenobacteraceae</taxon>
        <taxon>Hymenobacter</taxon>
    </lineage>
</organism>
<evidence type="ECO:0000256" key="1">
    <source>
        <dbReference type="ARBA" id="ARBA00022679"/>
    </source>
</evidence>
<evidence type="ECO:0000256" key="4">
    <source>
        <dbReference type="ARBA" id="ARBA00023118"/>
    </source>
</evidence>
<gene>
    <name evidence="6" type="ORF">HHL22_22405</name>
</gene>
<dbReference type="EMBL" id="JABBGH010000004">
    <property type="protein sequence ID" value="NML67962.1"/>
    <property type="molecule type" value="Genomic_DNA"/>
</dbReference>
<proteinExistence type="predicted"/>